<dbReference type="Gene3D" id="1.10.1660.10">
    <property type="match status" value="1"/>
</dbReference>
<dbReference type="Pfam" id="PF13411">
    <property type="entry name" value="MerR_1"/>
    <property type="match status" value="1"/>
</dbReference>
<reference evidence="2 3" key="1">
    <citation type="journal article" date="2010" name="J. Bacteriol.">
        <title>Complete genome sequence of the representative gamma-hexachlorocyclohexane-degrading bacterium Sphingobium japonicum UT26.</title>
        <authorList>
            <person name="Nagata Y."/>
            <person name="Ohtsubo Y."/>
            <person name="Endo R."/>
            <person name="Ichikawa N."/>
            <person name="Ankai A."/>
            <person name="Oguchi A."/>
            <person name="Fukui S."/>
            <person name="Fujita N."/>
            <person name="Tsuda M."/>
        </authorList>
    </citation>
    <scope>NUCLEOTIDE SEQUENCE [LARGE SCALE GENOMIC DNA]</scope>
    <source>
        <strain evidence="3">DSM 16413 / CCM 7287 / MTCC 6362 / UT26 / NBRC 101211 / UT26S</strain>
    </source>
</reference>
<evidence type="ECO:0000259" key="1">
    <source>
        <dbReference type="Pfam" id="PF13411"/>
    </source>
</evidence>
<name>D4YZH4_SPHIU</name>
<dbReference type="HOGENOM" id="CLU_855017_0_0_5"/>
<proteinExistence type="predicted"/>
<dbReference type="GO" id="GO:0006355">
    <property type="term" value="P:regulation of DNA-templated transcription"/>
    <property type="evidence" value="ECO:0007669"/>
    <property type="project" value="InterPro"/>
</dbReference>
<dbReference type="GeneID" id="29272573"/>
<dbReference type="InterPro" id="IPR009061">
    <property type="entry name" value="DNA-bd_dom_put_sf"/>
</dbReference>
<dbReference type="RefSeq" id="WP_013039406.1">
    <property type="nucleotide sequence ID" value="NC_014006.1"/>
</dbReference>
<protein>
    <recommendedName>
        <fullName evidence="1">HTH merR-type domain-containing protein</fullName>
    </recommendedName>
</protein>
<dbReference type="eggNOG" id="COG0789">
    <property type="taxonomic scope" value="Bacteria"/>
</dbReference>
<feature type="domain" description="HTH merR-type" evidence="1">
    <location>
        <begin position="8"/>
        <end position="69"/>
    </location>
</feature>
<dbReference type="STRING" id="452662.SJA_C1-09220"/>
<evidence type="ECO:0000313" key="2">
    <source>
        <dbReference type="EMBL" id="BAI95756.1"/>
    </source>
</evidence>
<dbReference type="InterPro" id="IPR000551">
    <property type="entry name" value="MerR-type_HTH_dom"/>
</dbReference>
<gene>
    <name evidence="2" type="ordered locus">SJA_C1-09220</name>
</gene>
<dbReference type="AlphaFoldDB" id="D4YZH4"/>
<dbReference type="EMBL" id="AP010803">
    <property type="protein sequence ID" value="BAI95756.1"/>
    <property type="molecule type" value="Genomic_DNA"/>
</dbReference>
<dbReference type="SUPFAM" id="SSF46955">
    <property type="entry name" value="Putative DNA-binding domain"/>
    <property type="match status" value="1"/>
</dbReference>
<dbReference type="GO" id="GO:0003677">
    <property type="term" value="F:DNA binding"/>
    <property type="evidence" value="ECO:0007669"/>
    <property type="project" value="InterPro"/>
</dbReference>
<organism evidence="2 3">
    <name type="scientific">Sphingobium indicum (strain DSM 16413 / CCM 7287 / MTCC 6362 / UT26 / NBRC 101211 / UT26S)</name>
    <name type="common">Sphingobium japonicum</name>
    <dbReference type="NCBI Taxonomy" id="452662"/>
    <lineage>
        <taxon>Bacteria</taxon>
        <taxon>Pseudomonadati</taxon>
        <taxon>Pseudomonadota</taxon>
        <taxon>Alphaproteobacteria</taxon>
        <taxon>Sphingomonadales</taxon>
        <taxon>Sphingomonadaceae</taxon>
        <taxon>Sphingobium</taxon>
    </lineage>
</organism>
<sequence length="325" mass="35971">MDPTRALYTRQQVGNLAGLDDTTLNYWSREGLLVPTEGGSGRGSHRRFDFVQVNIAAILGQLRRFGLNISIMRSFASLLQEAAQLGSAREIHPSNYQTAAHLATKLNLFRTGAAVMIPKHHRSEERPTNLHGEAYSDWLLAKRPAETEDQIIDDILGIRDDYDPIQAIVAVAEKIGPNRETVAKIYGELVFDLLAPGYSDAYSWLLGFGPDESWRIEFGFEGGKFFETIGGPSPEDFGPGIFLPVSGIIRKVWGLKTPSEYMRDREAERLRKTLAKAGIVAVTTPNEHPDEGLSINAPGIEWHLIEAVLNKAGFRSQTVVENSAQ</sequence>
<dbReference type="Proteomes" id="UP000007753">
    <property type="component" value="Chromosome 1"/>
</dbReference>
<evidence type="ECO:0000313" key="3">
    <source>
        <dbReference type="Proteomes" id="UP000007753"/>
    </source>
</evidence>
<accession>D4YZH4</accession>
<keyword evidence="3" id="KW-1185">Reference proteome</keyword>
<dbReference type="KEGG" id="sjp:SJA_C1-09220"/>